<comment type="cofactor">
    <cofactor evidence="1">
        <name>Fe(2+)</name>
        <dbReference type="ChEBI" id="CHEBI:29033"/>
    </cofactor>
</comment>
<dbReference type="Gene3D" id="2.60.120.620">
    <property type="entry name" value="q2cbj1_9rhob like domain"/>
    <property type="match status" value="1"/>
</dbReference>
<dbReference type="RefSeq" id="WP_309482863.1">
    <property type="nucleotide sequence ID" value="NZ_CP133720.1"/>
</dbReference>
<evidence type="ECO:0000313" key="3">
    <source>
        <dbReference type="Proteomes" id="UP001181355"/>
    </source>
</evidence>
<dbReference type="Proteomes" id="UP001181355">
    <property type="component" value="Chromosome"/>
</dbReference>
<evidence type="ECO:0000256" key="1">
    <source>
        <dbReference type="ARBA" id="ARBA00001954"/>
    </source>
</evidence>
<sequence>MLSAEQIQQFQTDGYLVLPALAQRDFCEAVIAFAQSELDAEHGPIEFEADTRYPGAPISLDAEGGRTARRLLQAYARSDTLSAWAKRDELAQALTQLLGQKAFLSQAHHNCIMTKQARYSSLTGWHRDSRYWHFQRPELISVWLALRDEKVENGCLLVLPGSHRWQIESEQLDPAQFLRSDLEQNQQLLQQARALPLQQGDVLLFSSNLFHAAGCNQTTQTKFSLVFTYRAEDNPPVPDTRSASRPEIALT</sequence>
<dbReference type="Pfam" id="PF05721">
    <property type="entry name" value="PhyH"/>
    <property type="match status" value="1"/>
</dbReference>
<accession>A0ABY9RL10</accession>
<keyword evidence="2" id="KW-0223">Dioxygenase</keyword>
<reference evidence="2" key="1">
    <citation type="submission" date="2023-09" db="EMBL/GenBank/DDBJ databases">
        <title>Undibacterium sp. 20NA77.5 isolated from freshwater.</title>
        <authorList>
            <person name="Le V."/>
            <person name="Ko S.-R."/>
            <person name="Ahn C.-Y."/>
            <person name="Oh H.-M."/>
        </authorList>
    </citation>
    <scope>NUCLEOTIDE SEQUENCE</scope>
    <source>
        <strain evidence="2">20NA77.5</strain>
    </source>
</reference>
<dbReference type="PANTHER" id="PTHR20883">
    <property type="entry name" value="PHYTANOYL-COA DIOXYGENASE DOMAIN CONTAINING 1"/>
    <property type="match status" value="1"/>
</dbReference>
<dbReference type="GO" id="GO:0051213">
    <property type="term" value="F:dioxygenase activity"/>
    <property type="evidence" value="ECO:0007669"/>
    <property type="project" value="UniProtKB-KW"/>
</dbReference>
<keyword evidence="2" id="KW-0560">Oxidoreductase</keyword>
<dbReference type="EMBL" id="CP133720">
    <property type="protein sequence ID" value="WMW81384.1"/>
    <property type="molecule type" value="Genomic_DNA"/>
</dbReference>
<dbReference type="PANTHER" id="PTHR20883:SF48">
    <property type="entry name" value="ECTOINE DIOXYGENASE"/>
    <property type="match status" value="1"/>
</dbReference>
<keyword evidence="3" id="KW-1185">Reference proteome</keyword>
<name>A0ABY9RL10_9BURK</name>
<dbReference type="SUPFAM" id="SSF51197">
    <property type="entry name" value="Clavaminate synthase-like"/>
    <property type="match status" value="1"/>
</dbReference>
<evidence type="ECO:0000313" key="2">
    <source>
        <dbReference type="EMBL" id="WMW81384.1"/>
    </source>
</evidence>
<proteinExistence type="predicted"/>
<dbReference type="InterPro" id="IPR008775">
    <property type="entry name" value="Phytyl_CoA_dOase-like"/>
</dbReference>
<gene>
    <name evidence="2" type="ORF">RF679_03665</name>
</gene>
<organism evidence="2 3">
    <name type="scientific">Undibacterium cyanobacteriorum</name>
    <dbReference type="NCBI Taxonomy" id="3073561"/>
    <lineage>
        <taxon>Bacteria</taxon>
        <taxon>Pseudomonadati</taxon>
        <taxon>Pseudomonadota</taxon>
        <taxon>Betaproteobacteria</taxon>
        <taxon>Burkholderiales</taxon>
        <taxon>Oxalobacteraceae</taxon>
        <taxon>Undibacterium</taxon>
    </lineage>
</organism>
<protein>
    <submittedName>
        <fullName evidence="2">Phytanoyl-CoA dioxygenase family protein</fullName>
    </submittedName>
</protein>